<accession>A0A0F9RQB2</accession>
<reference evidence="1" key="1">
    <citation type="journal article" date="2015" name="Nature">
        <title>Complex archaea that bridge the gap between prokaryotes and eukaryotes.</title>
        <authorList>
            <person name="Spang A."/>
            <person name="Saw J.H."/>
            <person name="Jorgensen S.L."/>
            <person name="Zaremba-Niedzwiedzka K."/>
            <person name="Martijn J."/>
            <person name="Lind A.E."/>
            <person name="van Eijk R."/>
            <person name="Schleper C."/>
            <person name="Guy L."/>
            <person name="Ettema T.J."/>
        </authorList>
    </citation>
    <scope>NUCLEOTIDE SEQUENCE</scope>
</reference>
<dbReference type="PANTHER" id="PTHR36932">
    <property type="entry name" value="CAPSULAR POLYSACCHARIDE BIOSYNTHESIS PROTEIN"/>
    <property type="match status" value="1"/>
</dbReference>
<protein>
    <recommendedName>
        <fullName evidence="2">AMP-dependent synthetase/ligase domain-containing protein</fullName>
    </recommendedName>
</protein>
<dbReference type="InterPro" id="IPR053158">
    <property type="entry name" value="CapK_Type1_Caps_Biosynth"/>
</dbReference>
<evidence type="ECO:0008006" key="2">
    <source>
        <dbReference type="Google" id="ProtNLM"/>
    </source>
</evidence>
<dbReference type="SUPFAM" id="SSF56801">
    <property type="entry name" value="Acetyl-CoA synthetase-like"/>
    <property type="match status" value="1"/>
</dbReference>
<comment type="caution">
    <text evidence="1">The sequence shown here is derived from an EMBL/GenBank/DDBJ whole genome shotgun (WGS) entry which is preliminary data.</text>
</comment>
<dbReference type="AlphaFoldDB" id="A0A0F9RQB2"/>
<dbReference type="PANTHER" id="PTHR36932:SF1">
    <property type="entry name" value="CAPSULAR POLYSACCHARIDE BIOSYNTHESIS PROTEIN"/>
    <property type="match status" value="1"/>
</dbReference>
<evidence type="ECO:0000313" key="1">
    <source>
        <dbReference type="EMBL" id="KKN19503.1"/>
    </source>
</evidence>
<name>A0A0F9RQB2_9ZZZZ</name>
<proteinExistence type="predicted"/>
<dbReference type="EMBL" id="LAZR01003328">
    <property type="protein sequence ID" value="KKN19503.1"/>
    <property type="molecule type" value="Genomic_DNA"/>
</dbReference>
<sequence>MFRINPQNLIPLFHWNFKRLIFEAKTKILKSKIYDSYHLARKDLLSSNVNTLNFERRTQLVNYAYQHIPFYKNKYMGIPGVADIRSEEDFLKLPTVTRDDLANNFEQFVAEEVSPSQYERVTSSGSTGRPVSVLQDPDFPYTTLQWRILDWWGVKPYENQAFIYRYRRPQMKRLGNIFLWWPTRRAFMAGSEMNLENAKKFADKINRIKPALLQGYVDVVYEFALFLLDNDIKIHPPKMVWVTSAPLFENQRQIMAKAFGAPVCDQYGNTEVFTIAAECPKQHGLHIMHDAVHVEVVDANNRPLPAGESGKIVVTDLRNKVFPLIRYETGDRGKLLDYVCECGIPLPLMDNVRGRQSVTLKTPSSLAIRSEHLALMFEKHMKCIRQIQLLQQADYSVSFCYVVDVEGDDDAIANEVELIMQDLKTKVRGEIQIKAVRVDDIQRKGNKKPLLISHVS</sequence>
<dbReference type="InterPro" id="IPR042099">
    <property type="entry name" value="ANL_N_sf"/>
</dbReference>
<gene>
    <name evidence="1" type="ORF">LCGC14_0945120</name>
</gene>
<dbReference type="Gene3D" id="3.40.50.12780">
    <property type="entry name" value="N-terminal domain of ligase-like"/>
    <property type="match status" value="1"/>
</dbReference>
<organism evidence="1">
    <name type="scientific">marine sediment metagenome</name>
    <dbReference type="NCBI Taxonomy" id="412755"/>
    <lineage>
        <taxon>unclassified sequences</taxon>
        <taxon>metagenomes</taxon>
        <taxon>ecological metagenomes</taxon>
    </lineage>
</organism>